<accession>A0A554WD60</accession>
<dbReference type="OrthoDB" id="428665at2"/>
<dbReference type="GO" id="GO:0006355">
    <property type="term" value="P:regulation of DNA-templated transcription"/>
    <property type="evidence" value="ECO:0007669"/>
    <property type="project" value="InterPro"/>
</dbReference>
<dbReference type="Proteomes" id="UP000315736">
    <property type="component" value="Unassembled WGS sequence"/>
</dbReference>
<dbReference type="SUPFAM" id="SSF47598">
    <property type="entry name" value="Ribbon-helix-helix"/>
    <property type="match status" value="1"/>
</dbReference>
<evidence type="ECO:0000256" key="1">
    <source>
        <dbReference type="SAM" id="MobiDB-lite"/>
    </source>
</evidence>
<proteinExistence type="predicted"/>
<dbReference type="InterPro" id="IPR010985">
    <property type="entry name" value="Ribbon_hlx_hlx"/>
</dbReference>
<dbReference type="AlphaFoldDB" id="A0A554WD60"/>
<organism evidence="2 3">
    <name type="scientific">Tepidimonas alkaliphilus</name>
    <dbReference type="NCBI Taxonomy" id="2588942"/>
    <lineage>
        <taxon>Bacteria</taxon>
        <taxon>Pseudomonadati</taxon>
        <taxon>Pseudomonadota</taxon>
        <taxon>Betaproteobacteria</taxon>
        <taxon>Burkholderiales</taxon>
        <taxon>Tepidimonas</taxon>
    </lineage>
</organism>
<evidence type="ECO:0000313" key="3">
    <source>
        <dbReference type="Proteomes" id="UP000315736"/>
    </source>
</evidence>
<evidence type="ECO:0000313" key="2">
    <source>
        <dbReference type="EMBL" id="TSE21504.1"/>
    </source>
</evidence>
<dbReference type="EMBL" id="VJNB01000001">
    <property type="protein sequence ID" value="TSE21504.1"/>
    <property type="molecule type" value="Genomic_DNA"/>
</dbReference>
<feature type="region of interest" description="Disordered" evidence="1">
    <location>
        <begin position="68"/>
        <end position="88"/>
    </location>
</feature>
<keyword evidence="3" id="KW-1185">Reference proteome</keyword>
<feature type="compositionally biased region" description="Basic and acidic residues" evidence="1">
    <location>
        <begin position="70"/>
        <end position="79"/>
    </location>
</feature>
<comment type="caution">
    <text evidence="2">The sequence shown here is derived from an EMBL/GenBank/DDBJ whole genome shotgun (WGS) entry which is preliminary data.</text>
</comment>
<gene>
    <name evidence="2" type="ORF">Talka_00179</name>
</gene>
<reference evidence="2 3" key="1">
    <citation type="submission" date="2019-07" db="EMBL/GenBank/DDBJ databases">
        <title>Tepidimonas alkaliphilus YIM 72238 draft genome.</title>
        <authorList>
            <person name="Da Costa M.S."/>
            <person name="Froufe H.J.C."/>
            <person name="Egas C."/>
            <person name="Albuquerque L."/>
        </authorList>
    </citation>
    <scope>NUCLEOTIDE SEQUENCE [LARGE SCALE GENOMIC DNA]</scope>
    <source>
        <strain evidence="2 3">YIM 72238</strain>
    </source>
</reference>
<name>A0A554WD60_9BURK</name>
<evidence type="ECO:0008006" key="4">
    <source>
        <dbReference type="Google" id="ProtNLM"/>
    </source>
</evidence>
<sequence length="88" mass="9691">MSDVRTYPLRLPQSLRAGVDRVSKREGVSVNQFIALAVAEKLAALEAERYLEERRARADLAAFDALMARRGGEPPRPGDELPPSATRS</sequence>
<protein>
    <recommendedName>
        <fullName evidence="4">HicB family protein</fullName>
    </recommendedName>
</protein>
<dbReference type="RefSeq" id="WP_143889137.1">
    <property type="nucleotide sequence ID" value="NZ_VJNB01000001.1"/>
</dbReference>